<gene>
    <name evidence="3" type="ORF">R2601_10859</name>
</gene>
<dbReference type="PANTHER" id="PTHR34315">
    <property type="match status" value="1"/>
</dbReference>
<organism evidence="3 4">
    <name type="scientific">Salipiger bermudensis (strain DSM 26914 / JCM 13377 / KCTC 12554 / HTCC2601)</name>
    <name type="common">Pelagibaca bermudensis</name>
    <dbReference type="NCBI Taxonomy" id="314265"/>
    <lineage>
        <taxon>Bacteria</taxon>
        <taxon>Pseudomonadati</taxon>
        <taxon>Pseudomonadota</taxon>
        <taxon>Alphaproteobacteria</taxon>
        <taxon>Rhodobacterales</taxon>
        <taxon>Roseobacteraceae</taxon>
        <taxon>Salipiger</taxon>
    </lineage>
</organism>
<evidence type="ECO:0000313" key="3">
    <source>
        <dbReference type="EMBL" id="EAU45799.1"/>
    </source>
</evidence>
<dbReference type="HOGENOM" id="CLU_027719_2_1_5"/>
<dbReference type="Gene3D" id="2.60.130.10">
    <property type="entry name" value="Aromatic compound dioxygenase"/>
    <property type="match status" value="1"/>
</dbReference>
<dbReference type="CDD" id="cd03457">
    <property type="entry name" value="intradiol_dioxygenase_like"/>
    <property type="match status" value="1"/>
</dbReference>
<evidence type="ECO:0000256" key="1">
    <source>
        <dbReference type="SAM" id="MobiDB-lite"/>
    </source>
</evidence>
<dbReference type="Pfam" id="PF00775">
    <property type="entry name" value="Dioxygenase_C"/>
    <property type="match status" value="1"/>
</dbReference>
<reference evidence="3 4" key="1">
    <citation type="journal article" date="2010" name="J. Bacteriol.">
        <title>Genome sequences of Pelagibaca bermudensis HTCC2601T and Maritimibacter alkaliphilus HTCC2654T, the type strains of two marine Roseobacter genera.</title>
        <authorList>
            <person name="Thrash J.C."/>
            <person name="Cho J.C."/>
            <person name="Ferriera S."/>
            <person name="Johnson J."/>
            <person name="Vergin K.L."/>
            <person name="Giovannoni S.J."/>
        </authorList>
    </citation>
    <scope>NUCLEOTIDE SEQUENCE [LARGE SCALE GENOMIC DNA]</scope>
    <source>
        <strain evidence="4">DSM 26914 / JCM 13377 / KCTC 12554 / HTCC2601</strain>
    </source>
</reference>
<dbReference type="AlphaFoldDB" id="Q0FNE5"/>
<dbReference type="InterPro" id="IPR015889">
    <property type="entry name" value="Intradiol_dOase_core"/>
</dbReference>
<dbReference type="eggNOG" id="COG3485">
    <property type="taxonomic scope" value="Bacteria"/>
</dbReference>
<protein>
    <submittedName>
        <fullName evidence="3">Twin-arginine translocation pathway signal</fullName>
    </submittedName>
</protein>
<dbReference type="GO" id="GO:0008199">
    <property type="term" value="F:ferric iron binding"/>
    <property type="evidence" value="ECO:0007669"/>
    <property type="project" value="InterPro"/>
</dbReference>
<feature type="region of interest" description="Disordered" evidence="1">
    <location>
        <begin position="223"/>
        <end position="252"/>
    </location>
</feature>
<dbReference type="GO" id="GO:0016702">
    <property type="term" value="F:oxidoreductase activity, acting on single donors with incorporation of molecular oxygen, incorporation of two atoms of oxygen"/>
    <property type="evidence" value="ECO:0007669"/>
    <property type="project" value="InterPro"/>
</dbReference>
<accession>Q0FNE5</accession>
<evidence type="ECO:0000259" key="2">
    <source>
        <dbReference type="Pfam" id="PF00775"/>
    </source>
</evidence>
<evidence type="ECO:0000313" key="4">
    <source>
        <dbReference type="Proteomes" id="UP000006230"/>
    </source>
</evidence>
<sequence>MLAGFAASPVVATGVGVFPSKARAQASAAGLLTPNVCMVLPEVTEGPYYVDERLLRADITEGREGVPLRLQMQVVTADCRPVPEARVDIWHCDAQGNYSGYARQGSDGTNDTSGETFLRGTQISDENGLVSFDTMYPGWYRGRTTHIHYKVFLDESTVLTSQIFFPDALSQYLYLAVPPYNDRSAERDTMNGNDGIAQQAGEGAFAAIREQQARYDAALVVGIDPQGGGPERATQRPSRGGASEVFIPGRDG</sequence>
<dbReference type="InterPro" id="IPR000627">
    <property type="entry name" value="Intradiol_dOase_C"/>
</dbReference>
<proteinExistence type="predicted"/>
<keyword evidence="4" id="KW-1185">Reference proteome</keyword>
<dbReference type="STRING" id="314265.R2601_10859"/>
<feature type="domain" description="Intradiol ring-cleavage dioxygenases" evidence="2">
    <location>
        <begin position="46"/>
        <end position="167"/>
    </location>
</feature>
<dbReference type="EMBL" id="AATQ01000022">
    <property type="protein sequence ID" value="EAU45799.1"/>
    <property type="molecule type" value="Genomic_DNA"/>
</dbReference>
<comment type="caution">
    <text evidence="3">The sequence shown here is derived from an EMBL/GenBank/DDBJ whole genome shotgun (WGS) entry which is preliminary data.</text>
</comment>
<dbReference type="PANTHER" id="PTHR34315:SF1">
    <property type="entry name" value="INTRADIOL RING-CLEAVAGE DIOXYGENASES DOMAIN-CONTAINING PROTEIN-RELATED"/>
    <property type="match status" value="1"/>
</dbReference>
<dbReference type="Proteomes" id="UP000006230">
    <property type="component" value="Unassembled WGS sequence"/>
</dbReference>
<name>Q0FNE5_SALBH</name>
<dbReference type="SUPFAM" id="SSF49482">
    <property type="entry name" value="Aromatic compound dioxygenase"/>
    <property type="match status" value="1"/>
</dbReference>